<dbReference type="SUPFAM" id="SSF52540">
    <property type="entry name" value="P-loop containing nucleoside triphosphate hydrolases"/>
    <property type="match status" value="1"/>
</dbReference>
<accession>A0A174TS61</accession>
<keyword evidence="3 5" id="KW-0067">ATP-binding</keyword>
<dbReference type="InterPro" id="IPR027417">
    <property type="entry name" value="P-loop_NTPase"/>
</dbReference>
<dbReference type="EMBL" id="CZAW01000079">
    <property type="protein sequence ID" value="CUQ12943.1"/>
    <property type="molecule type" value="Genomic_DNA"/>
</dbReference>
<evidence type="ECO:0000256" key="1">
    <source>
        <dbReference type="ARBA" id="ARBA00022448"/>
    </source>
</evidence>
<dbReference type="EC" id="3.6.3.-" evidence="5"/>
<dbReference type="PANTHER" id="PTHR42939:SF3">
    <property type="entry name" value="ABC TRANSPORTER ATP-BINDING COMPONENT"/>
    <property type="match status" value="1"/>
</dbReference>
<reference evidence="5 6" key="1">
    <citation type="submission" date="2015-09" db="EMBL/GenBank/DDBJ databases">
        <authorList>
            <consortium name="Pathogen Informatics"/>
        </authorList>
    </citation>
    <scope>NUCLEOTIDE SEQUENCE [LARGE SCALE GENOMIC DNA]</scope>
    <source>
        <strain evidence="5 6">2789STDY5834911</strain>
    </source>
</reference>
<dbReference type="Proteomes" id="UP000095712">
    <property type="component" value="Unassembled WGS sequence"/>
</dbReference>
<evidence type="ECO:0000256" key="2">
    <source>
        <dbReference type="ARBA" id="ARBA00022741"/>
    </source>
</evidence>
<dbReference type="InterPro" id="IPR003439">
    <property type="entry name" value="ABC_transporter-like_ATP-bd"/>
</dbReference>
<dbReference type="InterPro" id="IPR051782">
    <property type="entry name" value="ABC_Transporter_VariousFunc"/>
</dbReference>
<dbReference type="InterPro" id="IPR017871">
    <property type="entry name" value="ABC_transporter-like_CS"/>
</dbReference>
<name>A0A174TS61_9FIRM</name>
<evidence type="ECO:0000313" key="5">
    <source>
        <dbReference type="EMBL" id="CUQ12943.1"/>
    </source>
</evidence>
<dbReference type="GO" id="GO:0016887">
    <property type="term" value="F:ATP hydrolysis activity"/>
    <property type="evidence" value="ECO:0007669"/>
    <property type="project" value="InterPro"/>
</dbReference>
<keyword evidence="2" id="KW-0547">Nucleotide-binding</keyword>
<gene>
    <name evidence="5" type="primary">drrA_8</name>
    <name evidence="5" type="ORF">ERS852523_04074</name>
</gene>
<dbReference type="CDD" id="cd03230">
    <property type="entry name" value="ABC_DR_subfamily_A"/>
    <property type="match status" value="1"/>
</dbReference>
<dbReference type="Gene3D" id="3.40.50.300">
    <property type="entry name" value="P-loop containing nucleotide triphosphate hydrolases"/>
    <property type="match status" value="1"/>
</dbReference>
<feature type="domain" description="ABC transporter" evidence="4">
    <location>
        <begin position="1"/>
        <end position="231"/>
    </location>
</feature>
<dbReference type="AlphaFoldDB" id="A0A174TS61"/>
<dbReference type="PROSITE" id="PS00211">
    <property type="entry name" value="ABC_TRANSPORTER_1"/>
    <property type="match status" value="1"/>
</dbReference>
<dbReference type="PANTHER" id="PTHR42939">
    <property type="entry name" value="ABC TRANSPORTER ATP-BINDING PROTEIN ALBC-RELATED"/>
    <property type="match status" value="1"/>
</dbReference>
<dbReference type="GO" id="GO:0005524">
    <property type="term" value="F:ATP binding"/>
    <property type="evidence" value="ECO:0007669"/>
    <property type="project" value="UniProtKB-KW"/>
</dbReference>
<dbReference type="SMART" id="SM00382">
    <property type="entry name" value="AAA"/>
    <property type="match status" value="1"/>
</dbReference>
<keyword evidence="1" id="KW-0813">Transport</keyword>
<organism evidence="5 6">
    <name type="scientific">Blautia wexlerae</name>
    <dbReference type="NCBI Taxonomy" id="418240"/>
    <lineage>
        <taxon>Bacteria</taxon>
        <taxon>Bacillati</taxon>
        <taxon>Bacillota</taxon>
        <taxon>Clostridia</taxon>
        <taxon>Lachnospirales</taxon>
        <taxon>Lachnospiraceae</taxon>
        <taxon>Blautia</taxon>
    </lineage>
</organism>
<sequence>MKTMDLTVKNLSKQFVDFKLDNISFELPRGSVMGLIGPNGSGKTTTIKLILNMLKKNQGKIEILGYDNIKEEQIAKENLGIVFDSNYFVDEWNMKMVEKAMSRFYKTWNHLRFYSYIEQFKIAKSKKVKELSKGMQMKLMLACAFSYDSKLLILDEPTSGLDPVSRDELLEIIEKYVEDGKHSVLFSTHITSDLEKVADYITYINYGELIYSGEKKKLLEEFYVIRNVREEIPIGIREKLIGVRKTKDGVQALLKKEYIKEISGLGRIEKATLDDIVVFTSKGE</sequence>
<dbReference type="PROSITE" id="PS50893">
    <property type="entry name" value="ABC_TRANSPORTER_2"/>
    <property type="match status" value="1"/>
</dbReference>
<dbReference type="Pfam" id="PF00005">
    <property type="entry name" value="ABC_tran"/>
    <property type="match status" value="1"/>
</dbReference>
<keyword evidence="5" id="KW-0378">Hydrolase</keyword>
<evidence type="ECO:0000313" key="6">
    <source>
        <dbReference type="Proteomes" id="UP000095712"/>
    </source>
</evidence>
<proteinExistence type="predicted"/>
<dbReference type="InterPro" id="IPR003593">
    <property type="entry name" value="AAA+_ATPase"/>
</dbReference>
<evidence type="ECO:0000259" key="4">
    <source>
        <dbReference type="PROSITE" id="PS50893"/>
    </source>
</evidence>
<protein>
    <submittedName>
        <fullName evidence="5">Daunorubicin/doxorubicin resistance ATP-binding protein DrrA</fullName>
        <ecNumber evidence="5">3.6.3.-</ecNumber>
    </submittedName>
</protein>
<evidence type="ECO:0000256" key="3">
    <source>
        <dbReference type="ARBA" id="ARBA00022840"/>
    </source>
</evidence>